<evidence type="ECO:0000256" key="3">
    <source>
        <dbReference type="SAM" id="SignalP"/>
    </source>
</evidence>
<feature type="region of interest" description="Disordered" evidence="1">
    <location>
        <begin position="422"/>
        <end position="465"/>
    </location>
</feature>
<gene>
    <name evidence="4" type="ORF">LTR91_024456</name>
</gene>
<feature type="compositionally biased region" description="Low complexity" evidence="1">
    <location>
        <begin position="447"/>
        <end position="465"/>
    </location>
</feature>
<keyword evidence="5" id="KW-1185">Reference proteome</keyword>
<feature type="chain" id="PRO_5042859860" evidence="3">
    <location>
        <begin position="18"/>
        <end position="1107"/>
    </location>
</feature>
<feature type="region of interest" description="Disordered" evidence="1">
    <location>
        <begin position="581"/>
        <end position="674"/>
    </location>
</feature>
<feature type="signal peptide" evidence="3">
    <location>
        <begin position="1"/>
        <end position="17"/>
    </location>
</feature>
<feature type="compositionally biased region" description="Polar residues" evidence="1">
    <location>
        <begin position="436"/>
        <end position="446"/>
    </location>
</feature>
<feature type="compositionally biased region" description="Low complexity" evidence="1">
    <location>
        <begin position="505"/>
        <end position="537"/>
    </location>
</feature>
<evidence type="ECO:0000313" key="5">
    <source>
        <dbReference type="Proteomes" id="UP001175353"/>
    </source>
</evidence>
<name>A0AAN6H1P7_9PEZI</name>
<feature type="compositionally biased region" description="Low complexity" evidence="1">
    <location>
        <begin position="581"/>
        <end position="635"/>
    </location>
</feature>
<proteinExistence type="predicted"/>
<evidence type="ECO:0000256" key="1">
    <source>
        <dbReference type="SAM" id="MobiDB-lite"/>
    </source>
</evidence>
<dbReference type="AlphaFoldDB" id="A0AAN6H1P7"/>
<keyword evidence="3" id="KW-0732">Signal</keyword>
<keyword evidence="2" id="KW-1133">Transmembrane helix</keyword>
<feature type="transmembrane region" description="Helical" evidence="2">
    <location>
        <begin position="1086"/>
        <end position="1106"/>
    </location>
</feature>
<feature type="region of interest" description="Disordered" evidence="1">
    <location>
        <begin position="492"/>
        <end position="560"/>
    </location>
</feature>
<organism evidence="4 5">
    <name type="scientific">Friedmanniomyces endolithicus</name>
    <dbReference type="NCBI Taxonomy" id="329885"/>
    <lineage>
        <taxon>Eukaryota</taxon>
        <taxon>Fungi</taxon>
        <taxon>Dikarya</taxon>
        <taxon>Ascomycota</taxon>
        <taxon>Pezizomycotina</taxon>
        <taxon>Dothideomycetes</taxon>
        <taxon>Dothideomycetidae</taxon>
        <taxon>Mycosphaerellales</taxon>
        <taxon>Teratosphaeriaceae</taxon>
        <taxon>Friedmanniomyces</taxon>
    </lineage>
</organism>
<feature type="compositionally biased region" description="Low complexity" evidence="1">
    <location>
        <begin position="422"/>
        <end position="435"/>
    </location>
</feature>
<comment type="caution">
    <text evidence="4">The sequence shown here is derived from an EMBL/GenBank/DDBJ whole genome shotgun (WGS) entry which is preliminary data.</text>
</comment>
<dbReference type="EMBL" id="JAUJLE010000619">
    <property type="protein sequence ID" value="KAK0952335.1"/>
    <property type="molecule type" value="Genomic_DNA"/>
</dbReference>
<dbReference type="Proteomes" id="UP001175353">
    <property type="component" value="Unassembled WGS sequence"/>
</dbReference>
<keyword evidence="2" id="KW-0812">Transmembrane</keyword>
<evidence type="ECO:0000256" key="2">
    <source>
        <dbReference type="SAM" id="Phobius"/>
    </source>
</evidence>
<sequence length="1107" mass="110256">MRETCLFLLHAVPLVSSLATFYGNDSSLSNHTTTSSRPITAFINTTTSADDPSLTSCISARSSWSAANSSWFQLPGHVHTYNVSTSISTTAQREQFLTDPSNVTAGYPTAFATCNGIPYATDWWTPTIITAVPATSTVPFPTPAPSCTVDDDQCMAWYLTNNVCAGITSYPNTGIKTAPSWCALYQTYAPCPSPTQFSAPWTSIPSESQCQLEAGMVKLHYWPRTVVGGSGCNQTLTSGPTNTTRVAVIGTATITSPDVAISIPWIYARNVESQRWGRYLQDVVVTLPPDDIRSLQAFIGAPVYGTRTGTSFNFDDLLPGYPSWGEWLGQYDCGNAWGPETTGEGASEQKSNKFCGTVWVDAYEPQLVVPSQLSTLVPEWGSRNCAGIFALWDPPTALAEATTVAGLTTAVTVEAQTTTSAVPAVTPTRAAPQTTSVRPTESSTSGSEVAAPSSQRSSSANSVAAAESSASAPTSASAVSVVTSAQVVPQATSTAQTDSQALAGSASITPESDASSSSTGGEGSTGSSEQVEVSSSTPGRTSTTNAVETLSGTPTTSSAGAGVASYMASALGVTRASTITETTSTEAGGQATTPASASSTTGNAEAGSPSPASSSSAVTTESGSGSGAAVEATVSTRSGGVQTTTPTSAFSTPNNAGAGSVSPATPSSAVTAGSESEAAVSITVSTRSGDSAGDPGVQTTIVGQTLAAISTLAGVIIQDAATTATHSTAAGVILQSTASTATHSTTAADPTVGTGIGANPVVSSTDPSTLVSIGGQVYTVTTQSGGSTVLANDQATLTVEIESSIATVSGEVVSQPATDGLGSANGANANTVSAGTGGSHDISSASQSIAQTLQPSGASVFANAYTTVTICGVVTEGHLISAGLSSSTTTGDDSSATPTAAIHSVGQTETTTVSVASHRTINLESATITLSPGGPAVSAESRTYSEATDGAIVAAFGSQTTTIAPPAAPSSIIILGSTFFTATHDASGAEVLENGSTSISFSAGGPAVLVGSETVSAGPSGHAVVVSGSQASTVITPTVAATGAQASTVDAASSPLRKTASAASSSTAAASASGTRASSAGQRHTVGLWLVVCMALALLLSAWMTAV</sequence>
<keyword evidence="2" id="KW-0472">Membrane</keyword>
<feature type="compositionally biased region" description="Polar residues" evidence="1">
    <location>
        <begin position="493"/>
        <end position="502"/>
    </location>
</feature>
<evidence type="ECO:0000313" key="4">
    <source>
        <dbReference type="EMBL" id="KAK0952335.1"/>
    </source>
</evidence>
<feature type="compositionally biased region" description="Polar residues" evidence="1">
    <location>
        <begin position="538"/>
        <end position="559"/>
    </location>
</feature>
<accession>A0AAN6H1P7</accession>
<protein>
    <submittedName>
        <fullName evidence="4">Uncharacterized protein</fullName>
    </submittedName>
</protein>
<reference evidence="4" key="1">
    <citation type="submission" date="2023-06" db="EMBL/GenBank/DDBJ databases">
        <title>Black Yeasts Isolated from many extreme environments.</title>
        <authorList>
            <person name="Coleine C."/>
            <person name="Stajich J.E."/>
            <person name="Selbmann L."/>
        </authorList>
    </citation>
    <scope>NUCLEOTIDE SEQUENCE</scope>
    <source>
        <strain evidence="4">CCFEE 5200</strain>
    </source>
</reference>
<feature type="compositionally biased region" description="Polar residues" evidence="1">
    <location>
        <begin position="636"/>
        <end position="674"/>
    </location>
</feature>